<accession>A0A4V2YXG6</accession>
<name>A0A4V2YXG6_9ACTN</name>
<dbReference type="InterPro" id="IPR029063">
    <property type="entry name" value="SAM-dependent_MTases_sf"/>
</dbReference>
<dbReference type="Proteomes" id="UP000294513">
    <property type="component" value="Unassembled WGS sequence"/>
</dbReference>
<evidence type="ECO:0000313" key="3">
    <source>
        <dbReference type="Proteomes" id="UP000294513"/>
    </source>
</evidence>
<dbReference type="GO" id="GO:0032259">
    <property type="term" value="P:methylation"/>
    <property type="evidence" value="ECO:0007669"/>
    <property type="project" value="UniProtKB-KW"/>
</dbReference>
<dbReference type="OrthoDB" id="43862at2"/>
<dbReference type="InterPro" id="IPR013216">
    <property type="entry name" value="Methyltransf_11"/>
</dbReference>
<proteinExistence type="predicted"/>
<dbReference type="SUPFAM" id="SSF53335">
    <property type="entry name" value="S-adenosyl-L-methionine-dependent methyltransferases"/>
    <property type="match status" value="1"/>
</dbReference>
<evidence type="ECO:0000259" key="1">
    <source>
        <dbReference type="Pfam" id="PF08241"/>
    </source>
</evidence>
<reference evidence="2 3" key="1">
    <citation type="submission" date="2019-03" db="EMBL/GenBank/DDBJ databases">
        <title>Draft genome sequences of novel Actinobacteria.</title>
        <authorList>
            <person name="Sahin N."/>
            <person name="Ay H."/>
            <person name="Saygin H."/>
        </authorList>
    </citation>
    <scope>NUCLEOTIDE SEQUENCE [LARGE SCALE GENOMIC DNA]</scope>
    <source>
        <strain evidence="2 3">H3C3</strain>
    </source>
</reference>
<feature type="domain" description="Methyltransferase type 11" evidence="1">
    <location>
        <begin position="51"/>
        <end position="147"/>
    </location>
</feature>
<dbReference type="RefSeq" id="WP_131893223.1">
    <property type="nucleotide sequence ID" value="NZ_SMKU01000058.1"/>
</dbReference>
<sequence>MTVTHDEKVVREFSEQAEGFADPRLNVAFTRHLERLVRFMEPELDQEDVVLEVAAGTALVSRVIARRVRHVTALDLTPAMLAEGKRAVDRDGVTNVTFTHGDATALPYLDRSFTLVVTRFSLHQVADPAAVVKEMARVSRPGAALIIADLVRPEGVKGDPDRIERLRDPSHGTMLTAAEVAGLVTAAGAEVKRAEAFDFVRPLQPWLELSRTPADTASRIREELEDELAGGPATGMRPSKADGELHFTHSHLFQHAIAG</sequence>
<gene>
    <name evidence="2" type="ORF">E1298_14240</name>
</gene>
<dbReference type="GO" id="GO:0008757">
    <property type="term" value="F:S-adenosylmethionine-dependent methyltransferase activity"/>
    <property type="evidence" value="ECO:0007669"/>
    <property type="project" value="InterPro"/>
</dbReference>
<keyword evidence="2" id="KW-0489">Methyltransferase</keyword>
<evidence type="ECO:0000313" key="2">
    <source>
        <dbReference type="EMBL" id="TDD89367.1"/>
    </source>
</evidence>
<dbReference type="Gene3D" id="3.40.50.150">
    <property type="entry name" value="Vaccinia Virus protein VP39"/>
    <property type="match status" value="1"/>
</dbReference>
<dbReference type="CDD" id="cd02440">
    <property type="entry name" value="AdoMet_MTases"/>
    <property type="match status" value="1"/>
</dbReference>
<dbReference type="PANTHER" id="PTHR43591">
    <property type="entry name" value="METHYLTRANSFERASE"/>
    <property type="match status" value="1"/>
</dbReference>
<dbReference type="Pfam" id="PF08241">
    <property type="entry name" value="Methyltransf_11"/>
    <property type="match status" value="1"/>
</dbReference>
<dbReference type="AlphaFoldDB" id="A0A4V2YXG6"/>
<dbReference type="EMBL" id="SMKU01000058">
    <property type="protein sequence ID" value="TDD89367.1"/>
    <property type="molecule type" value="Genomic_DNA"/>
</dbReference>
<organism evidence="2 3">
    <name type="scientific">Actinomadura rubrisoli</name>
    <dbReference type="NCBI Taxonomy" id="2530368"/>
    <lineage>
        <taxon>Bacteria</taxon>
        <taxon>Bacillati</taxon>
        <taxon>Actinomycetota</taxon>
        <taxon>Actinomycetes</taxon>
        <taxon>Streptosporangiales</taxon>
        <taxon>Thermomonosporaceae</taxon>
        <taxon>Actinomadura</taxon>
    </lineage>
</organism>
<keyword evidence="2" id="KW-0808">Transferase</keyword>
<protein>
    <submittedName>
        <fullName evidence="2">Methyltransferase domain-containing protein</fullName>
    </submittedName>
</protein>
<comment type="caution">
    <text evidence="2">The sequence shown here is derived from an EMBL/GenBank/DDBJ whole genome shotgun (WGS) entry which is preliminary data.</text>
</comment>
<keyword evidence="3" id="KW-1185">Reference proteome</keyword>